<accession>A0A139X4U5</accession>
<dbReference type="OrthoDB" id="490850at2"/>
<keyword evidence="3" id="KW-1185">Reference proteome</keyword>
<evidence type="ECO:0000313" key="3">
    <source>
        <dbReference type="Proteomes" id="UP000076925"/>
    </source>
</evidence>
<comment type="caution">
    <text evidence="2">The sequence shown here is derived from an EMBL/GenBank/DDBJ whole genome shotgun (WGS) entry which is preliminary data.</text>
</comment>
<protein>
    <recommendedName>
        <fullName evidence="1">DUF6888 domain-containing protein</fullName>
    </recommendedName>
</protein>
<reference evidence="2 3" key="1">
    <citation type="journal article" date="2013" name="Genome Biol. Evol.">
        <title>Genomes of Stigonematalean cyanobacteria (subsection V) and the evolution of oxygenic photosynthesis from prokaryotes to plastids.</title>
        <authorList>
            <person name="Dagan T."/>
            <person name="Roettger M."/>
            <person name="Stucken K."/>
            <person name="Landan G."/>
            <person name="Koch R."/>
            <person name="Major P."/>
            <person name="Gould S.B."/>
            <person name="Goremykin V.V."/>
            <person name="Rippka R."/>
            <person name="Tandeau de Marsac N."/>
            <person name="Gugger M."/>
            <person name="Lockhart P.J."/>
            <person name="Allen J.F."/>
            <person name="Brune I."/>
            <person name="Maus I."/>
            <person name="Puhler A."/>
            <person name="Martin W.F."/>
        </authorList>
    </citation>
    <scope>NUCLEOTIDE SEQUENCE [LARGE SCALE GENOMIC DNA]</scope>
    <source>
        <strain evidence="2 3">PCC 7110</strain>
    </source>
</reference>
<sequence>MQPTIEQLKTLYRVCIMASNLLKPMNVTRLDERTKRIFILVGETIEIEIDIDGGMIYDGIKF</sequence>
<organism evidence="2 3">
    <name type="scientific">Scytonema hofmannii PCC 7110</name>
    <dbReference type="NCBI Taxonomy" id="128403"/>
    <lineage>
        <taxon>Bacteria</taxon>
        <taxon>Bacillati</taxon>
        <taxon>Cyanobacteriota</taxon>
        <taxon>Cyanophyceae</taxon>
        <taxon>Nostocales</taxon>
        <taxon>Scytonemataceae</taxon>
        <taxon>Scytonema</taxon>
    </lineage>
</organism>
<dbReference type="Proteomes" id="UP000076925">
    <property type="component" value="Unassembled WGS sequence"/>
</dbReference>
<evidence type="ECO:0000313" key="2">
    <source>
        <dbReference type="EMBL" id="KYC39727.1"/>
    </source>
</evidence>
<gene>
    <name evidence="2" type="ORF">WA1_30840</name>
</gene>
<name>A0A139X4U5_9CYAN</name>
<proteinExistence type="predicted"/>
<evidence type="ECO:0000259" key="1">
    <source>
        <dbReference type="Pfam" id="PF21828"/>
    </source>
</evidence>
<feature type="domain" description="DUF6888" evidence="1">
    <location>
        <begin position="2"/>
        <end position="55"/>
    </location>
</feature>
<dbReference type="InterPro" id="IPR054181">
    <property type="entry name" value="DUF6888"/>
</dbReference>
<dbReference type="EMBL" id="ANNX02000033">
    <property type="protein sequence ID" value="KYC39727.1"/>
    <property type="molecule type" value="Genomic_DNA"/>
</dbReference>
<dbReference type="AlphaFoldDB" id="A0A139X4U5"/>
<dbReference type="Pfam" id="PF21828">
    <property type="entry name" value="DUF6888"/>
    <property type="match status" value="1"/>
</dbReference>
<dbReference type="STRING" id="128403.WA1_30840"/>